<proteinExistence type="predicted"/>
<feature type="compositionally biased region" description="Basic and acidic residues" evidence="1">
    <location>
        <begin position="146"/>
        <end position="159"/>
    </location>
</feature>
<keyword evidence="4" id="KW-1185">Reference proteome</keyword>
<organism evidence="3">
    <name type="scientific">Rosellinia necatrix</name>
    <name type="common">White root-rot fungus</name>
    <dbReference type="NCBI Taxonomy" id="77044"/>
    <lineage>
        <taxon>Eukaryota</taxon>
        <taxon>Fungi</taxon>
        <taxon>Dikarya</taxon>
        <taxon>Ascomycota</taxon>
        <taxon>Pezizomycotina</taxon>
        <taxon>Sordariomycetes</taxon>
        <taxon>Xylariomycetidae</taxon>
        <taxon>Xylariales</taxon>
        <taxon>Xylariaceae</taxon>
        <taxon>Rosellinia</taxon>
    </lineage>
</organism>
<accession>A0A1W2TDK1</accession>
<dbReference type="InterPro" id="IPR013945">
    <property type="entry name" value="Pkr1"/>
</dbReference>
<feature type="region of interest" description="Disordered" evidence="1">
    <location>
        <begin position="73"/>
        <end position="159"/>
    </location>
</feature>
<dbReference type="PANTHER" id="PTHR28251:SF1">
    <property type="entry name" value="V-TYPE ATPASE ASSEMBLY FACTOR PKR1"/>
    <property type="match status" value="1"/>
</dbReference>
<dbReference type="PANTHER" id="PTHR28251">
    <property type="entry name" value="V-TYPE ATPASE ASSEMBLY FACTOR PKR1"/>
    <property type="match status" value="1"/>
</dbReference>
<keyword evidence="2" id="KW-0472">Membrane</keyword>
<feature type="compositionally biased region" description="Basic and acidic residues" evidence="1">
    <location>
        <begin position="73"/>
        <end position="85"/>
    </location>
</feature>
<dbReference type="Proteomes" id="UP000054516">
    <property type="component" value="Unassembled WGS sequence"/>
</dbReference>
<name>A0A1W2TDK1_ROSNE</name>
<reference evidence="3" key="1">
    <citation type="submission" date="2016-03" db="EMBL/GenBank/DDBJ databases">
        <title>Draft genome sequence of Rosellinia necatrix.</title>
        <authorList>
            <person name="Kanematsu S."/>
        </authorList>
    </citation>
    <scope>NUCLEOTIDE SEQUENCE [LARGE SCALE GENOMIC DNA]</scope>
    <source>
        <strain evidence="3">W97</strain>
    </source>
</reference>
<feature type="transmembrane region" description="Helical" evidence="2">
    <location>
        <begin position="48"/>
        <end position="66"/>
    </location>
</feature>
<dbReference type="GO" id="GO:0005789">
    <property type="term" value="C:endoplasmic reticulum membrane"/>
    <property type="evidence" value="ECO:0007669"/>
    <property type="project" value="TreeGrafter"/>
</dbReference>
<gene>
    <name evidence="3" type="ORF">SAMD00023353_0301920</name>
</gene>
<dbReference type="Pfam" id="PF08636">
    <property type="entry name" value="Pkr1"/>
    <property type="match status" value="1"/>
</dbReference>
<dbReference type="EMBL" id="DF977448">
    <property type="protein sequence ID" value="GAP86068.1"/>
    <property type="molecule type" value="Genomic_DNA"/>
</dbReference>
<evidence type="ECO:0000313" key="4">
    <source>
        <dbReference type="Proteomes" id="UP000054516"/>
    </source>
</evidence>
<feature type="compositionally biased region" description="Basic and acidic residues" evidence="1">
    <location>
        <begin position="106"/>
        <end position="126"/>
    </location>
</feature>
<sequence length="159" mass="17877">MAGFIEQVWESIFIPGTTPSLLLATNITFASLQFVLFVLLLATYSVHFVALSLLSGGLWWAINWFASELNAAKAREEAEKAQPEKKHGRQGTDDSETEVETIIPSRKPETKSKDMESVEQIGELKPRVTVHLPEAKSTVSTEDEWEKVSENEKEKEKDK</sequence>
<evidence type="ECO:0000256" key="2">
    <source>
        <dbReference type="SAM" id="Phobius"/>
    </source>
</evidence>
<feature type="transmembrane region" description="Helical" evidence="2">
    <location>
        <begin position="21"/>
        <end position="42"/>
    </location>
</feature>
<evidence type="ECO:0000256" key="1">
    <source>
        <dbReference type="SAM" id="MobiDB-lite"/>
    </source>
</evidence>
<dbReference type="AlphaFoldDB" id="A0A1W2TDK1"/>
<dbReference type="GO" id="GO:0070072">
    <property type="term" value="P:vacuolar proton-transporting V-type ATPase complex assembly"/>
    <property type="evidence" value="ECO:0007669"/>
    <property type="project" value="InterPro"/>
</dbReference>
<dbReference type="STRING" id="77044.A0A1W2TDK1"/>
<keyword evidence="2" id="KW-1133">Transmembrane helix</keyword>
<protein>
    <submittedName>
        <fullName evidence="3">Putative pkr1-domain-containing protein</fullName>
    </submittedName>
</protein>
<dbReference type="OrthoDB" id="9626941at2759"/>
<keyword evidence="2" id="KW-0812">Transmembrane</keyword>
<evidence type="ECO:0000313" key="3">
    <source>
        <dbReference type="EMBL" id="GAP86068.1"/>
    </source>
</evidence>
<dbReference type="OMA" id="VKLWEDI"/>